<dbReference type="Proteomes" id="UP000821845">
    <property type="component" value="Chromosome 11"/>
</dbReference>
<protein>
    <submittedName>
        <fullName evidence="1">Uncharacterized protein</fullName>
    </submittedName>
</protein>
<evidence type="ECO:0000313" key="2">
    <source>
        <dbReference type="Proteomes" id="UP000821845"/>
    </source>
</evidence>
<comment type="caution">
    <text evidence="1">The sequence shown here is derived from an EMBL/GenBank/DDBJ whole genome shotgun (WGS) entry which is preliminary data.</text>
</comment>
<evidence type="ECO:0000313" key="1">
    <source>
        <dbReference type="EMBL" id="KAH6941755.1"/>
    </source>
</evidence>
<name>A0ACB7T4C1_HYAAI</name>
<accession>A0ACB7T4C1</accession>
<reference evidence="1" key="1">
    <citation type="submission" date="2020-05" db="EMBL/GenBank/DDBJ databases">
        <title>Large-scale comparative analyses of tick genomes elucidate their genetic diversity and vector capacities.</title>
        <authorList>
            <person name="Jia N."/>
            <person name="Wang J."/>
            <person name="Shi W."/>
            <person name="Du L."/>
            <person name="Sun Y."/>
            <person name="Zhan W."/>
            <person name="Jiang J."/>
            <person name="Wang Q."/>
            <person name="Zhang B."/>
            <person name="Ji P."/>
            <person name="Sakyi L.B."/>
            <person name="Cui X."/>
            <person name="Yuan T."/>
            <person name="Jiang B."/>
            <person name="Yang W."/>
            <person name="Lam T.T.-Y."/>
            <person name="Chang Q."/>
            <person name="Ding S."/>
            <person name="Wang X."/>
            <person name="Zhu J."/>
            <person name="Ruan X."/>
            <person name="Zhao L."/>
            <person name="Wei J."/>
            <person name="Que T."/>
            <person name="Du C."/>
            <person name="Cheng J."/>
            <person name="Dai P."/>
            <person name="Han X."/>
            <person name="Huang E."/>
            <person name="Gao Y."/>
            <person name="Liu J."/>
            <person name="Shao H."/>
            <person name="Ye R."/>
            <person name="Li L."/>
            <person name="Wei W."/>
            <person name="Wang X."/>
            <person name="Wang C."/>
            <person name="Yang T."/>
            <person name="Huo Q."/>
            <person name="Li W."/>
            <person name="Guo W."/>
            <person name="Chen H."/>
            <person name="Zhou L."/>
            <person name="Ni X."/>
            <person name="Tian J."/>
            <person name="Zhou Y."/>
            <person name="Sheng Y."/>
            <person name="Liu T."/>
            <person name="Pan Y."/>
            <person name="Xia L."/>
            <person name="Li J."/>
            <person name="Zhao F."/>
            <person name="Cao W."/>
        </authorList>
    </citation>
    <scope>NUCLEOTIDE SEQUENCE</scope>
    <source>
        <strain evidence="1">Hyas-2018</strain>
    </source>
</reference>
<keyword evidence="2" id="KW-1185">Reference proteome</keyword>
<organism evidence="1 2">
    <name type="scientific">Hyalomma asiaticum</name>
    <name type="common">Tick</name>
    <dbReference type="NCBI Taxonomy" id="266040"/>
    <lineage>
        <taxon>Eukaryota</taxon>
        <taxon>Metazoa</taxon>
        <taxon>Ecdysozoa</taxon>
        <taxon>Arthropoda</taxon>
        <taxon>Chelicerata</taxon>
        <taxon>Arachnida</taxon>
        <taxon>Acari</taxon>
        <taxon>Parasitiformes</taxon>
        <taxon>Ixodida</taxon>
        <taxon>Ixodoidea</taxon>
        <taxon>Ixodidae</taxon>
        <taxon>Hyalomminae</taxon>
        <taxon>Hyalomma</taxon>
    </lineage>
</organism>
<proteinExistence type="predicted"/>
<sequence>MLARLRNLRFPGSPVRRNAMHNLHSADLAHKMRQVPQLGPQYAVEPKKDGPGLLCHVVEVAKRLLKCESNGCMSRGADVPNGNVGTRNKPAVKKYIGPP</sequence>
<dbReference type="EMBL" id="CM023491">
    <property type="protein sequence ID" value="KAH6941755.1"/>
    <property type="molecule type" value="Genomic_DNA"/>
</dbReference>
<gene>
    <name evidence="1" type="ORF">HPB50_023197</name>
</gene>